<name>A0A4R1YJA4_9RHOB</name>
<proteinExistence type="predicted"/>
<reference evidence="1 2" key="1">
    <citation type="submission" date="2019-03" db="EMBL/GenBank/DDBJ databases">
        <title>Genomic Encyclopedia of Type Strains, Phase IV (KMG-IV): sequencing the most valuable type-strain genomes for metagenomic binning, comparative biology and taxonomic classification.</title>
        <authorList>
            <person name="Goeker M."/>
        </authorList>
    </citation>
    <scope>NUCLEOTIDE SEQUENCE [LARGE SCALE GENOMIC DNA]</scope>
    <source>
        <strain evidence="1 2">DSM 21153</strain>
    </source>
</reference>
<evidence type="ECO:0000313" key="2">
    <source>
        <dbReference type="Proteomes" id="UP000295277"/>
    </source>
</evidence>
<dbReference type="AlphaFoldDB" id="A0A4R1YJA4"/>
<keyword evidence="2" id="KW-1185">Reference proteome</keyword>
<dbReference type="EMBL" id="SLVM01000034">
    <property type="protein sequence ID" value="TCM76399.1"/>
    <property type="molecule type" value="Genomic_DNA"/>
</dbReference>
<evidence type="ECO:0000313" key="1">
    <source>
        <dbReference type="EMBL" id="TCM76399.1"/>
    </source>
</evidence>
<gene>
    <name evidence="1" type="ORF">EV216_13427</name>
</gene>
<protein>
    <submittedName>
        <fullName evidence="1">Uncharacterized protein</fullName>
    </submittedName>
</protein>
<accession>A0A4R1YJA4</accession>
<dbReference type="Proteomes" id="UP000295277">
    <property type="component" value="Unassembled WGS sequence"/>
</dbReference>
<organism evidence="1 2">
    <name type="scientific">Rhodovulum steppense</name>
    <dbReference type="NCBI Taxonomy" id="540251"/>
    <lineage>
        <taxon>Bacteria</taxon>
        <taxon>Pseudomonadati</taxon>
        <taxon>Pseudomonadota</taxon>
        <taxon>Alphaproteobacteria</taxon>
        <taxon>Rhodobacterales</taxon>
        <taxon>Paracoccaceae</taxon>
        <taxon>Rhodovulum</taxon>
    </lineage>
</organism>
<comment type="caution">
    <text evidence="1">The sequence shown here is derived from an EMBL/GenBank/DDBJ whole genome shotgun (WGS) entry which is preliminary data.</text>
</comment>
<sequence>MIGSRDLNVLMYLYAADRDDVDNGAFTEALRWMLRRVDGDKASAADAKRIERYLKSPDTGEDRDADLPPAIRHATFRQLVRRLEWRDPDPGMLDELLELSSDEYSFRQVGTARQDVRPWRGFSSWLRGILHGAEHASRSADVDSWRFTLFRTVVDEIERIELAGADFDLLDGKERVERFKAALRREPYAHSPMGLEIAGLLAVPRQENSARAKALGFGLGVTALLWQIALIEALFFDRAPGSNQPSIMPAETGTGAWSGGEAWIAMLRGLAEQASPDAPPKGRRGRPPKYKPLADFLCMAREDGGDAEWIAKRLSSLDRGKSPLRFSDVNFLWTSAEAACRIAVADSGWPDSALEERLFEILFLGHVAGFLGHLERMVDRPEVLERVPDVLTVLHHAWEDWPRLARHARERFGELKAAAQQEARGLRQDA</sequence>